<keyword evidence="4 6" id="KW-1133">Transmembrane helix</keyword>
<comment type="caution">
    <text evidence="8">The sequence shown here is derived from an EMBL/GenBank/DDBJ whole genome shotgun (WGS) entry which is preliminary data.</text>
</comment>
<keyword evidence="9" id="KW-1185">Reference proteome</keyword>
<proteinExistence type="predicted"/>
<dbReference type="InterPro" id="IPR020846">
    <property type="entry name" value="MFS_dom"/>
</dbReference>
<keyword evidence="2" id="KW-0813">Transport</keyword>
<feature type="transmembrane region" description="Helical" evidence="6">
    <location>
        <begin position="313"/>
        <end position="330"/>
    </location>
</feature>
<dbReference type="Proteomes" id="UP001150569">
    <property type="component" value="Unassembled WGS sequence"/>
</dbReference>
<feature type="transmembrane region" description="Helical" evidence="6">
    <location>
        <begin position="248"/>
        <end position="268"/>
    </location>
</feature>
<evidence type="ECO:0000313" key="8">
    <source>
        <dbReference type="EMBL" id="KAJ1928672.1"/>
    </source>
</evidence>
<gene>
    <name evidence="8" type="primary">DTR1_1</name>
    <name evidence="8" type="ORF">IWQ60_001820</name>
</gene>
<dbReference type="PANTHER" id="PTHR23502">
    <property type="entry name" value="MAJOR FACILITATOR SUPERFAMILY"/>
    <property type="match status" value="1"/>
</dbReference>
<dbReference type="GO" id="GO:0005886">
    <property type="term" value="C:plasma membrane"/>
    <property type="evidence" value="ECO:0007669"/>
    <property type="project" value="TreeGrafter"/>
</dbReference>
<evidence type="ECO:0000256" key="5">
    <source>
        <dbReference type="ARBA" id="ARBA00023136"/>
    </source>
</evidence>
<protein>
    <submittedName>
        <fullName evidence="8">Dityrosine transporter 1</fullName>
    </submittedName>
</protein>
<evidence type="ECO:0000256" key="4">
    <source>
        <dbReference type="ARBA" id="ARBA00022989"/>
    </source>
</evidence>
<evidence type="ECO:0000259" key="7">
    <source>
        <dbReference type="PROSITE" id="PS50850"/>
    </source>
</evidence>
<sequence length="332" mass="36662">MHLLQSVGSSSVVVVSAGIVGDLYVPEERGRALGFIFGTQLIGSISGTFTGGYITESLSWRWTFWIIAIISGILFLLTTFVLPETHRIIVARKRRINLRGLPMDLYRQSHSQLRLAHFNPLAIAPALRFKYVWIPTLVIVLIDAGFFSLNAVLTTVLTDQYHYSSSRVGLCYLAQTFGNIVGSIMNGYVTDCTYQRAIRHRETSVAHQLVTERTPGHSSPHNAPLGRVSFDGYTALGPDGFAPYEARLLFTVISLVMFPLALITWAWCAQYTISVATLLSMQFLVGFSWSAGYGGLSIYLIDVFTTRSSSITSLANLFGNLYAALWAGVIQQ</sequence>
<accession>A0A9W8AG90</accession>
<dbReference type="PANTHER" id="PTHR23502:SF51">
    <property type="entry name" value="QUINIDINE RESISTANCE PROTEIN 1-RELATED"/>
    <property type="match status" value="1"/>
</dbReference>
<evidence type="ECO:0000313" key="9">
    <source>
        <dbReference type="Proteomes" id="UP001150569"/>
    </source>
</evidence>
<comment type="subcellular location">
    <subcellularLocation>
        <location evidence="1">Membrane</location>
        <topology evidence="1">Multi-pass membrane protein</topology>
    </subcellularLocation>
</comment>
<feature type="transmembrane region" description="Helical" evidence="6">
    <location>
        <begin position="32"/>
        <end position="54"/>
    </location>
</feature>
<evidence type="ECO:0000256" key="2">
    <source>
        <dbReference type="ARBA" id="ARBA00022448"/>
    </source>
</evidence>
<dbReference type="GO" id="GO:0022857">
    <property type="term" value="F:transmembrane transporter activity"/>
    <property type="evidence" value="ECO:0007669"/>
    <property type="project" value="InterPro"/>
</dbReference>
<keyword evidence="3 6" id="KW-0812">Transmembrane</keyword>
<dbReference type="Gene3D" id="1.20.1250.20">
    <property type="entry name" value="MFS general substrate transporter like domains"/>
    <property type="match status" value="1"/>
</dbReference>
<dbReference type="PROSITE" id="PS50850">
    <property type="entry name" value="MFS"/>
    <property type="match status" value="1"/>
</dbReference>
<name>A0A9W8AG90_9FUNG</name>
<dbReference type="Pfam" id="PF07690">
    <property type="entry name" value="MFS_1"/>
    <property type="match status" value="1"/>
</dbReference>
<feature type="transmembrane region" description="Helical" evidence="6">
    <location>
        <begin position="6"/>
        <end position="25"/>
    </location>
</feature>
<dbReference type="EMBL" id="JANBPT010000063">
    <property type="protein sequence ID" value="KAJ1928672.1"/>
    <property type="molecule type" value="Genomic_DNA"/>
</dbReference>
<feature type="transmembrane region" description="Helical" evidence="6">
    <location>
        <begin position="60"/>
        <end position="82"/>
    </location>
</feature>
<keyword evidence="5 6" id="KW-0472">Membrane</keyword>
<reference evidence="8" key="1">
    <citation type="submission" date="2022-07" db="EMBL/GenBank/DDBJ databases">
        <title>Phylogenomic reconstructions and comparative analyses of Kickxellomycotina fungi.</title>
        <authorList>
            <person name="Reynolds N.K."/>
            <person name="Stajich J.E."/>
            <person name="Barry K."/>
            <person name="Grigoriev I.V."/>
            <person name="Crous P."/>
            <person name="Smith M.E."/>
        </authorList>
    </citation>
    <scope>NUCLEOTIDE SEQUENCE</scope>
    <source>
        <strain evidence="8">RSA 861</strain>
    </source>
</reference>
<dbReference type="OrthoDB" id="5296287at2759"/>
<evidence type="ECO:0000256" key="3">
    <source>
        <dbReference type="ARBA" id="ARBA00022692"/>
    </source>
</evidence>
<evidence type="ECO:0000256" key="6">
    <source>
        <dbReference type="SAM" id="Phobius"/>
    </source>
</evidence>
<dbReference type="InterPro" id="IPR011701">
    <property type="entry name" value="MFS"/>
</dbReference>
<feature type="non-terminal residue" evidence="8">
    <location>
        <position position="332"/>
    </location>
</feature>
<dbReference type="AlphaFoldDB" id="A0A9W8AG90"/>
<evidence type="ECO:0000256" key="1">
    <source>
        <dbReference type="ARBA" id="ARBA00004141"/>
    </source>
</evidence>
<organism evidence="8 9">
    <name type="scientific">Tieghemiomyces parasiticus</name>
    <dbReference type="NCBI Taxonomy" id="78921"/>
    <lineage>
        <taxon>Eukaryota</taxon>
        <taxon>Fungi</taxon>
        <taxon>Fungi incertae sedis</taxon>
        <taxon>Zoopagomycota</taxon>
        <taxon>Kickxellomycotina</taxon>
        <taxon>Dimargaritomycetes</taxon>
        <taxon>Dimargaritales</taxon>
        <taxon>Dimargaritaceae</taxon>
        <taxon>Tieghemiomyces</taxon>
    </lineage>
</organism>
<dbReference type="SUPFAM" id="SSF103473">
    <property type="entry name" value="MFS general substrate transporter"/>
    <property type="match status" value="1"/>
</dbReference>
<feature type="domain" description="Major facilitator superfamily (MFS) profile" evidence="7">
    <location>
        <begin position="1"/>
        <end position="332"/>
    </location>
</feature>
<feature type="transmembrane region" description="Helical" evidence="6">
    <location>
        <begin position="275"/>
        <end position="301"/>
    </location>
</feature>
<feature type="transmembrane region" description="Helical" evidence="6">
    <location>
        <begin position="131"/>
        <end position="153"/>
    </location>
</feature>
<dbReference type="InterPro" id="IPR036259">
    <property type="entry name" value="MFS_trans_sf"/>
</dbReference>